<dbReference type="OrthoDB" id="8190343at2759"/>
<proteinExistence type="predicted"/>
<keyword evidence="2" id="KW-1185">Reference proteome</keyword>
<dbReference type="Proteomes" id="UP000410492">
    <property type="component" value="Unassembled WGS sequence"/>
</dbReference>
<gene>
    <name evidence="1" type="ORF">CALMAC_LOCUS10517</name>
</gene>
<name>A0A653CQ50_CALMS</name>
<sequence length="60" mass="6891">MGPDILNISVETVKKHINNLRSTYNQEKKKIGASQKTGGSIYFCRSNYQLFFPNADRRVL</sequence>
<reference evidence="1 2" key="1">
    <citation type="submission" date="2019-01" db="EMBL/GenBank/DDBJ databases">
        <authorList>
            <person name="Sayadi A."/>
        </authorList>
    </citation>
    <scope>NUCLEOTIDE SEQUENCE [LARGE SCALE GENOMIC DNA]</scope>
</reference>
<organism evidence="1 2">
    <name type="scientific">Callosobruchus maculatus</name>
    <name type="common">Southern cowpea weevil</name>
    <name type="synonym">Pulse bruchid</name>
    <dbReference type="NCBI Taxonomy" id="64391"/>
    <lineage>
        <taxon>Eukaryota</taxon>
        <taxon>Metazoa</taxon>
        <taxon>Ecdysozoa</taxon>
        <taxon>Arthropoda</taxon>
        <taxon>Hexapoda</taxon>
        <taxon>Insecta</taxon>
        <taxon>Pterygota</taxon>
        <taxon>Neoptera</taxon>
        <taxon>Endopterygota</taxon>
        <taxon>Coleoptera</taxon>
        <taxon>Polyphaga</taxon>
        <taxon>Cucujiformia</taxon>
        <taxon>Chrysomeloidea</taxon>
        <taxon>Chrysomelidae</taxon>
        <taxon>Bruchinae</taxon>
        <taxon>Bruchini</taxon>
        <taxon>Callosobruchus</taxon>
    </lineage>
</organism>
<evidence type="ECO:0000313" key="1">
    <source>
        <dbReference type="EMBL" id="VEN49387.1"/>
    </source>
</evidence>
<accession>A0A653CQ50</accession>
<dbReference type="EMBL" id="CAACVG010008336">
    <property type="protein sequence ID" value="VEN49387.1"/>
    <property type="molecule type" value="Genomic_DNA"/>
</dbReference>
<dbReference type="AlphaFoldDB" id="A0A653CQ50"/>
<evidence type="ECO:0000313" key="2">
    <source>
        <dbReference type="Proteomes" id="UP000410492"/>
    </source>
</evidence>
<protein>
    <submittedName>
        <fullName evidence="1">Uncharacterized protein</fullName>
    </submittedName>
</protein>